<dbReference type="Pfam" id="PF26002">
    <property type="entry name" value="Beta-barrel_AprE"/>
    <property type="match status" value="1"/>
</dbReference>
<keyword evidence="5 9" id="KW-0997">Cell inner membrane</keyword>
<dbReference type="PANTHER" id="PTHR30386:SF27">
    <property type="entry name" value="MEMBRANE FUSION PROTEIN (MFP) FAMILY PROTEIN"/>
    <property type="match status" value="1"/>
</dbReference>
<gene>
    <name evidence="13" type="ordered locus">Mrad2831_6495</name>
</gene>
<organism evidence="13 14">
    <name type="scientific">Methylobacterium radiotolerans (strain ATCC 27329 / DSM 1819 / JCM 2831 / NBRC 15690 / NCIMB 10815 / 0-1)</name>
    <dbReference type="NCBI Taxonomy" id="426355"/>
    <lineage>
        <taxon>Bacteria</taxon>
        <taxon>Pseudomonadati</taxon>
        <taxon>Pseudomonadota</taxon>
        <taxon>Alphaproteobacteria</taxon>
        <taxon>Hyphomicrobiales</taxon>
        <taxon>Methylobacteriaceae</taxon>
        <taxon>Methylobacterium</taxon>
    </lineage>
</organism>
<dbReference type="GeneID" id="31781068"/>
<dbReference type="KEGG" id="mrd:Mrad2831_6495"/>
<evidence type="ECO:0000256" key="5">
    <source>
        <dbReference type="ARBA" id="ARBA00022519"/>
    </source>
</evidence>
<keyword evidence="3 9" id="KW-0813">Transport</keyword>
<keyword evidence="4 9" id="KW-1003">Cell membrane</keyword>
<dbReference type="Gene3D" id="2.40.50.100">
    <property type="match status" value="1"/>
</dbReference>
<evidence type="ECO:0000313" key="14">
    <source>
        <dbReference type="Proteomes" id="UP000006589"/>
    </source>
</evidence>
<feature type="transmembrane region" description="Helical" evidence="9">
    <location>
        <begin position="39"/>
        <end position="57"/>
    </location>
</feature>
<keyword evidence="6 9" id="KW-0812">Transmembrane</keyword>
<evidence type="ECO:0000256" key="8">
    <source>
        <dbReference type="ARBA" id="ARBA00023136"/>
    </source>
</evidence>
<keyword evidence="8 9" id="KW-0472">Membrane</keyword>
<keyword evidence="7 9" id="KW-1133">Transmembrane helix</keyword>
<comment type="subcellular location">
    <subcellularLocation>
        <location evidence="1 9">Cell inner membrane</location>
        <topology evidence="1 9">Single-pass membrane protein</topology>
    </subcellularLocation>
</comment>
<dbReference type="AlphaFoldDB" id="B1MA83"/>
<evidence type="ECO:0000256" key="6">
    <source>
        <dbReference type="ARBA" id="ARBA00022692"/>
    </source>
</evidence>
<evidence type="ECO:0000256" key="1">
    <source>
        <dbReference type="ARBA" id="ARBA00004377"/>
    </source>
</evidence>
<dbReference type="PANTHER" id="PTHR30386">
    <property type="entry name" value="MEMBRANE FUSION SUBUNIT OF EMRAB-TOLC MULTIDRUG EFFLUX PUMP"/>
    <property type="match status" value="1"/>
</dbReference>
<evidence type="ECO:0000256" key="4">
    <source>
        <dbReference type="ARBA" id="ARBA00022475"/>
    </source>
</evidence>
<dbReference type="InterPro" id="IPR010129">
    <property type="entry name" value="T1SS_HlyD"/>
</dbReference>
<keyword evidence="10" id="KW-0175">Coiled coil</keyword>
<dbReference type="Gene3D" id="2.40.30.170">
    <property type="match status" value="1"/>
</dbReference>
<sequence length="479" mass="52278">MSATVIAMPRAQRSASQDAEFLPAALEVLERPPSPVRMALILVIAAFFSTALLWSYFGRIDVVAVAQGKIQPTGRVKVVQPIEAGRIRSIRVENGQRVQANDVLIEFDATEALAEETALRFAHAAYRAEALRRKAAIGRVRSFQATPPAIAWDPEIPDTIREREEHVLAGDLRQLDTTVASLIAQRRLKEAERERLRETIKAQRALVATLVERVNMRTTLVDKNSGTRASVIDSMETYLTQQATLAAEQGQLGETEAAIEVASQEILKAKDGFLADNLQKLAEAQRQADDAGQRLARARAHTEHMTIRAPIAGLVNASSVTTVGQVASVGEELMRIVPDGSQLEIEAYLPNKDIGFVHPDQEAEIKIESLPFTRYGTVSGTVLQVASDAIPEPDAQQVEGNPSKSSRSIGFTGGGQRTQNLVFPVIVRPNAKSIFADGRDISLSPGMSVAIEIKTGRRRILEYIFSPLVEIGATAFHER</sequence>
<protein>
    <recommendedName>
        <fullName evidence="9">Membrane fusion protein (MFP) family protein</fullName>
    </recommendedName>
</protein>
<evidence type="ECO:0000256" key="11">
    <source>
        <dbReference type="SAM" id="MobiDB-lite"/>
    </source>
</evidence>
<dbReference type="EMBL" id="CP001007">
    <property type="protein sequence ID" value="ACB28408.1"/>
    <property type="molecule type" value="Genomic_DNA"/>
</dbReference>
<feature type="coiled-coil region" evidence="10">
    <location>
        <begin position="179"/>
        <end position="213"/>
    </location>
</feature>
<geneLocation type="plasmid" evidence="13 14">
    <name>pMRAD06</name>
</geneLocation>
<dbReference type="InterPro" id="IPR058982">
    <property type="entry name" value="Beta-barrel_AprE"/>
</dbReference>
<dbReference type="GO" id="GO:0005886">
    <property type="term" value="C:plasma membrane"/>
    <property type="evidence" value="ECO:0007669"/>
    <property type="project" value="UniProtKB-SubCell"/>
</dbReference>
<dbReference type="InterPro" id="IPR050739">
    <property type="entry name" value="MFP"/>
</dbReference>
<dbReference type="PRINTS" id="PR01490">
    <property type="entry name" value="RTXTOXIND"/>
</dbReference>
<dbReference type="RefSeq" id="WP_012316977.1">
    <property type="nucleotide sequence ID" value="NC_010502.1"/>
</dbReference>
<dbReference type="GO" id="GO:0015031">
    <property type="term" value="P:protein transport"/>
    <property type="evidence" value="ECO:0007669"/>
    <property type="project" value="InterPro"/>
</dbReference>
<evidence type="ECO:0000256" key="3">
    <source>
        <dbReference type="ARBA" id="ARBA00022448"/>
    </source>
</evidence>
<dbReference type="NCBIfam" id="TIGR01843">
    <property type="entry name" value="type_I_hlyD"/>
    <property type="match status" value="1"/>
</dbReference>
<comment type="similarity">
    <text evidence="2 9">Belongs to the membrane fusion protein (MFP) (TC 8.A.1) family.</text>
</comment>
<keyword evidence="13" id="KW-0614">Plasmid</keyword>
<feature type="coiled-coil region" evidence="10">
    <location>
        <begin position="274"/>
        <end position="301"/>
    </location>
</feature>
<evidence type="ECO:0000259" key="12">
    <source>
        <dbReference type="Pfam" id="PF26002"/>
    </source>
</evidence>
<evidence type="ECO:0000256" key="2">
    <source>
        <dbReference type="ARBA" id="ARBA00009477"/>
    </source>
</evidence>
<evidence type="ECO:0000256" key="10">
    <source>
        <dbReference type="SAM" id="Coils"/>
    </source>
</evidence>
<feature type="region of interest" description="Disordered" evidence="11">
    <location>
        <begin position="393"/>
        <end position="415"/>
    </location>
</feature>
<evidence type="ECO:0000256" key="7">
    <source>
        <dbReference type="ARBA" id="ARBA00022989"/>
    </source>
</evidence>
<feature type="compositionally biased region" description="Polar residues" evidence="11">
    <location>
        <begin position="398"/>
        <end position="409"/>
    </location>
</feature>
<proteinExistence type="inferred from homology"/>
<dbReference type="HOGENOM" id="CLU_023976_0_1_5"/>
<accession>B1MA83</accession>
<feature type="domain" description="AprE-like beta-barrel" evidence="12">
    <location>
        <begin position="343"/>
        <end position="397"/>
    </location>
</feature>
<evidence type="ECO:0000256" key="9">
    <source>
        <dbReference type="RuleBase" id="RU365093"/>
    </source>
</evidence>
<dbReference type="Proteomes" id="UP000006589">
    <property type="component" value="Plasmid pMRAD06"/>
</dbReference>
<reference evidence="13 14" key="1">
    <citation type="submission" date="2008-03" db="EMBL/GenBank/DDBJ databases">
        <title>Complete sequence of plasmid6 of Methylobacterium radiotolerans JCM 2831.</title>
        <authorList>
            <consortium name="US DOE Joint Genome Institute"/>
            <person name="Copeland A."/>
            <person name="Lucas S."/>
            <person name="Lapidus A."/>
            <person name="Glavina del Rio T."/>
            <person name="Dalin E."/>
            <person name="Tice H."/>
            <person name="Bruce D."/>
            <person name="Goodwin L."/>
            <person name="Pitluck S."/>
            <person name="Kiss H."/>
            <person name="Brettin T."/>
            <person name="Detter J.C."/>
            <person name="Han C."/>
            <person name="Kuske C.R."/>
            <person name="Schmutz J."/>
            <person name="Larimer F."/>
            <person name="Land M."/>
            <person name="Hauser L."/>
            <person name="Kyrpides N."/>
            <person name="Mikhailova N."/>
            <person name="Marx C.J."/>
            <person name="Richardson P."/>
        </authorList>
    </citation>
    <scope>NUCLEOTIDE SEQUENCE [LARGE SCALE GENOMIC DNA]</scope>
    <source>
        <strain evidence="14">ATCC 27329 / DSM 1819 / JCM 2831 / NBRC 15690 / NCIMB 10815 / 0-1</strain>
        <plasmid evidence="14">Plasmid pMRAD06</plasmid>
    </source>
</reference>
<evidence type="ECO:0000313" key="13">
    <source>
        <dbReference type="EMBL" id="ACB28408.1"/>
    </source>
</evidence>
<name>B1MA83_METRJ</name>